<proteinExistence type="predicted"/>
<feature type="compositionally biased region" description="Gly residues" evidence="1">
    <location>
        <begin position="85"/>
        <end position="124"/>
    </location>
</feature>
<comment type="caution">
    <text evidence="3">The sequence shown here is derived from an EMBL/GenBank/DDBJ whole genome shotgun (WGS) entry which is preliminary data.</text>
</comment>
<evidence type="ECO:0000256" key="2">
    <source>
        <dbReference type="SAM" id="SignalP"/>
    </source>
</evidence>
<gene>
    <name evidence="3" type="ORF">GCM10007901_31530</name>
</gene>
<sequence>MSFFVIRPSHLLVVTGLLFTVSASAQTTASGADFSGIWQLNDKESDNAGVITQRLHAEKKHEQAPSSQSASTGSSDTSAPTPNSGFGGRGGGRGMGGMGGGGHGMGGGGHGMGGGGHGMGGGRHGNQNAQDSSSGSSSAPPKDPTPPLLADDSFLNIQQTRSGLRVDFNNADRLDTRFDGVEHPSLNSNARVQTRLTPDGMTVSMAFDDGTQLDQSWVRSPDGHHLTVTETWKPNSLKEPIIFKRSYDRLDL</sequence>
<feature type="chain" id="PRO_5045633889" description="Lipocalin-like domain-containing protein" evidence="2">
    <location>
        <begin position="26"/>
        <end position="252"/>
    </location>
</feature>
<evidence type="ECO:0000256" key="1">
    <source>
        <dbReference type="SAM" id="MobiDB-lite"/>
    </source>
</evidence>
<organism evidence="3 4">
    <name type="scientific">Dyella acidisoli</name>
    <dbReference type="NCBI Taxonomy" id="1867834"/>
    <lineage>
        <taxon>Bacteria</taxon>
        <taxon>Pseudomonadati</taxon>
        <taxon>Pseudomonadota</taxon>
        <taxon>Gammaproteobacteria</taxon>
        <taxon>Lysobacterales</taxon>
        <taxon>Rhodanobacteraceae</taxon>
        <taxon>Dyella</taxon>
    </lineage>
</organism>
<reference evidence="4" key="1">
    <citation type="journal article" date="2019" name="Int. J. Syst. Evol. Microbiol.">
        <title>The Global Catalogue of Microorganisms (GCM) 10K type strain sequencing project: providing services to taxonomists for standard genome sequencing and annotation.</title>
        <authorList>
            <consortium name="The Broad Institute Genomics Platform"/>
            <consortium name="The Broad Institute Genome Sequencing Center for Infectious Disease"/>
            <person name="Wu L."/>
            <person name="Ma J."/>
        </authorList>
    </citation>
    <scope>NUCLEOTIDE SEQUENCE [LARGE SCALE GENOMIC DNA]</scope>
    <source>
        <strain evidence="4">NBRC 111980</strain>
    </source>
</reference>
<evidence type="ECO:0008006" key="5">
    <source>
        <dbReference type="Google" id="ProtNLM"/>
    </source>
</evidence>
<keyword evidence="2" id="KW-0732">Signal</keyword>
<name>A0ABQ5XTY5_9GAMM</name>
<evidence type="ECO:0000313" key="3">
    <source>
        <dbReference type="EMBL" id="GLQ94202.1"/>
    </source>
</evidence>
<protein>
    <recommendedName>
        <fullName evidence="5">Lipocalin-like domain-containing protein</fullName>
    </recommendedName>
</protein>
<dbReference type="Proteomes" id="UP001156670">
    <property type="component" value="Unassembled WGS sequence"/>
</dbReference>
<evidence type="ECO:0000313" key="4">
    <source>
        <dbReference type="Proteomes" id="UP001156670"/>
    </source>
</evidence>
<dbReference type="RefSeq" id="WP_284321906.1">
    <property type="nucleotide sequence ID" value="NZ_BSOB01000037.1"/>
</dbReference>
<feature type="region of interest" description="Disordered" evidence="1">
    <location>
        <begin position="56"/>
        <end position="151"/>
    </location>
</feature>
<feature type="compositionally biased region" description="Low complexity" evidence="1">
    <location>
        <begin position="64"/>
        <end position="82"/>
    </location>
</feature>
<keyword evidence="4" id="KW-1185">Reference proteome</keyword>
<accession>A0ABQ5XTY5</accession>
<feature type="signal peptide" evidence="2">
    <location>
        <begin position="1"/>
        <end position="25"/>
    </location>
</feature>
<dbReference type="EMBL" id="BSOB01000037">
    <property type="protein sequence ID" value="GLQ94202.1"/>
    <property type="molecule type" value="Genomic_DNA"/>
</dbReference>